<feature type="transmembrane region" description="Helical" evidence="1">
    <location>
        <begin position="89"/>
        <end position="110"/>
    </location>
</feature>
<name>A0A9C7L9F5_9BACI</name>
<dbReference type="InterPro" id="IPR036938">
    <property type="entry name" value="PAP2/HPO_sf"/>
</dbReference>
<feature type="domain" description="Phosphatidic acid phosphatase type 2/haloperoxidase" evidence="2">
    <location>
        <begin position="89"/>
        <end position="201"/>
    </location>
</feature>
<keyword evidence="1" id="KW-1133">Transmembrane helix</keyword>
<reference evidence="3" key="1">
    <citation type="submission" date="2021-10" db="EMBL/GenBank/DDBJ databases">
        <authorList>
            <person name="Criscuolo A."/>
        </authorList>
    </citation>
    <scope>NUCLEOTIDE SEQUENCE</scope>
    <source>
        <strain evidence="3">CIP111885</strain>
    </source>
</reference>
<dbReference type="CDD" id="cd03392">
    <property type="entry name" value="PAP2_like_2"/>
    <property type="match status" value="1"/>
</dbReference>
<accession>A0A9C7L9F5</accession>
<gene>
    <name evidence="3" type="ORF">NEOCIP111885_00615</name>
</gene>
<dbReference type="SUPFAM" id="SSF48317">
    <property type="entry name" value="Acid phosphatase/Vanadium-dependent haloperoxidase"/>
    <property type="match status" value="1"/>
</dbReference>
<protein>
    <recommendedName>
        <fullName evidence="2">Phosphatidic acid phosphatase type 2/haloperoxidase domain-containing protein</fullName>
    </recommendedName>
</protein>
<feature type="transmembrane region" description="Helical" evidence="1">
    <location>
        <begin position="160"/>
        <end position="180"/>
    </location>
</feature>
<dbReference type="Pfam" id="PF01569">
    <property type="entry name" value="PAP2"/>
    <property type="match status" value="1"/>
</dbReference>
<feature type="transmembrane region" description="Helical" evidence="1">
    <location>
        <begin position="58"/>
        <end position="82"/>
    </location>
</feature>
<keyword evidence="1" id="KW-0812">Transmembrane</keyword>
<keyword evidence="4" id="KW-1185">Reference proteome</keyword>
<sequence length="221" mass="24788">MNLKFKLSIALIISILSLIVFSFLVFIISAKKIVQFDSTIISFVQGFESPGLTSIMKLFSIIGDTPAVIVLSLVVLLFLYVVLKHRTELVLFVAAIIGSAILNLILKYLFQRARPDIHRLVEIAGYSFPSGHAMNSCTVYTITSFLLWHNISTRAGRTILIIISVMMILSIGISRIYLGVHYPSDVIGGYFASGFWLTIAIWFFQKYQDKYGRNRRAPAKG</sequence>
<dbReference type="EMBL" id="CAKJTG010000003">
    <property type="protein sequence ID" value="CAG9606927.1"/>
    <property type="molecule type" value="Genomic_DNA"/>
</dbReference>
<dbReference type="Gene3D" id="1.20.144.10">
    <property type="entry name" value="Phosphatidic acid phosphatase type 2/haloperoxidase"/>
    <property type="match status" value="2"/>
</dbReference>
<comment type="caution">
    <text evidence="3">The sequence shown here is derived from an EMBL/GenBank/DDBJ whole genome shotgun (WGS) entry which is preliminary data.</text>
</comment>
<feature type="transmembrane region" description="Helical" evidence="1">
    <location>
        <begin position="186"/>
        <end position="204"/>
    </location>
</feature>
<evidence type="ECO:0000313" key="4">
    <source>
        <dbReference type="Proteomes" id="UP000789845"/>
    </source>
</evidence>
<dbReference type="AlphaFoldDB" id="A0A9C7L9F5"/>
<evidence type="ECO:0000256" key="1">
    <source>
        <dbReference type="SAM" id="Phobius"/>
    </source>
</evidence>
<dbReference type="PANTHER" id="PTHR14969:SF13">
    <property type="entry name" value="AT30094P"/>
    <property type="match status" value="1"/>
</dbReference>
<dbReference type="InterPro" id="IPR000326">
    <property type="entry name" value="PAP2/HPO"/>
</dbReference>
<evidence type="ECO:0000259" key="2">
    <source>
        <dbReference type="SMART" id="SM00014"/>
    </source>
</evidence>
<keyword evidence="1" id="KW-0472">Membrane</keyword>
<dbReference type="PANTHER" id="PTHR14969">
    <property type="entry name" value="SPHINGOSINE-1-PHOSPHATE PHOSPHOHYDROLASE"/>
    <property type="match status" value="1"/>
</dbReference>
<feature type="transmembrane region" description="Helical" evidence="1">
    <location>
        <begin position="7"/>
        <end position="28"/>
    </location>
</feature>
<proteinExistence type="predicted"/>
<dbReference type="SMART" id="SM00014">
    <property type="entry name" value="acidPPc"/>
    <property type="match status" value="1"/>
</dbReference>
<organism evidence="3 4">
    <name type="scientific">Pseudoneobacillus rhizosphaerae</name>
    <dbReference type="NCBI Taxonomy" id="2880968"/>
    <lineage>
        <taxon>Bacteria</taxon>
        <taxon>Bacillati</taxon>
        <taxon>Bacillota</taxon>
        <taxon>Bacilli</taxon>
        <taxon>Bacillales</taxon>
        <taxon>Bacillaceae</taxon>
        <taxon>Pseudoneobacillus</taxon>
    </lineage>
</organism>
<evidence type="ECO:0000313" key="3">
    <source>
        <dbReference type="EMBL" id="CAG9606927.1"/>
    </source>
</evidence>
<dbReference type="RefSeq" id="WP_230495203.1">
    <property type="nucleotide sequence ID" value="NZ_CAKJTG010000003.1"/>
</dbReference>
<dbReference type="Proteomes" id="UP000789845">
    <property type="component" value="Unassembled WGS sequence"/>
</dbReference>
<feature type="transmembrane region" description="Helical" evidence="1">
    <location>
        <begin position="130"/>
        <end position="148"/>
    </location>
</feature>